<reference evidence="1" key="1">
    <citation type="submission" date="2021-03" db="EMBL/GenBank/DDBJ databases">
        <authorList>
            <person name="Tagirdzhanova G."/>
        </authorList>
    </citation>
    <scope>NUCLEOTIDE SEQUENCE</scope>
</reference>
<dbReference type="OrthoDB" id="10298808at2759"/>
<sequence length="152" mass="16846">MRLGLEAGWPDIPFAVTIPNPDPHEDCYLSFPVVGDRLGTAAENRYFILETLEQIAKLKAQPTGSIPQGFHVSGYDVRFGMEPVPQHPLSLDLACAALRIMYNIVVDSEVREFLALVVCQGMALGRFRTWFSETKGGALPVNATSSERRRLL</sequence>
<accession>A0A8H3IL00</accession>
<evidence type="ECO:0000313" key="1">
    <source>
        <dbReference type="EMBL" id="CAF9922778.1"/>
    </source>
</evidence>
<protein>
    <submittedName>
        <fullName evidence="1">Uncharacterized protein</fullName>
    </submittedName>
</protein>
<proteinExistence type="predicted"/>
<comment type="caution">
    <text evidence="1">The sequence shown here is derived from an EMBL/GenBank/DDBJ whole genome shotgun (WGS) entry which is preliminary data.</text>
</comment>
<gene>
    <name evidence="1" type="ORF">ALECFALPRED_002223</name>
</gene>
<organism evidence="1 2">
    <name type="scientific">Alectoria fallacina</name>
    <dbReference type="NCBI Taxonomy" id="1903189"/>
    <lineage>
        <taxon>Eukaryota</taxon>
        <taxon>Fungi</taxon>
        <taxon>Dikarya</taxon>
        <taxon>Ascomycota</taxon>
        <taxon>Pezizomycotina</taxon>
        <taxon>Lecanoromycetes</taxon>
        <taxon>OSLEUM clade</taxon>
        <taxon>Lecanoromycetidae</taxon>
        <taxon>Lecanorales</taxon>
        <taxon>Lecanorineae</taxon>
        <taxon>Parmeliaceae</taxon>
        <taxon>Alectoria</taxon>
    </lineage>
</organism>
<dbReference type="Proteomes" id="UP000664203">
    <property type="component" value="Unassembled WGS sequence"/>
</dbReference>
<name>A0A8H3IL00_9LECA</name>
<keyword evidence="2" id="KW-1185">Reference proteome</keyword>
<dbReference type="EMBL" id="CAJPDR010000160">
    <property type="protein sequence ID" value="CAF9922778.1"/>
    <property type="molecule type" value="Genomic_DNA"/>
</dbReference>
<dbReference type="AlphaFoldDB" id="A0A8H3IL00"/>
<evidence type="ECO:0000313" key="2">
    <source>
        <dbReference type="Proteomes" id="UP000664203"/>
    </source>
</evidence>